<name>A0A512RIQ9_9BACT</name>
<dbReference type="Proteomes" id="UP000321436">
    <property type="component" value="Unassembled WGS sequence"/>
</dbReference>
<comment type="caution">
    <text evidence="1">The sequence shown here is derived from an EMBL/GenBank/DDBJ whole genome shotgun (WGS) entry which is preliminary data.</text>
</comment>
<gene>
    <name evidence="1" type="ORF">CCY01nite_18220</name>
</gene>
<evidence type="ECO:0000313" key="1">
    <source>
        <dbReference type="EMBL" id="GEP95562.1"/>
    </source>
</evidence>
<evidence type="ECO:0000313" key="2">
    <source>
        <dbReference type="Proteomes" id="UP000321436"/>
    </source>
</evidence>
<dbReference type="AlphaFoldDB" id="A0A512RIQ9"/>
<sequence>MAITIQSNPGKFTPAFNSIIFRISSDNYAQPDFKFVADVYDGSGNLVATQKYQPAVVGSSPIDIDVFRTVQELVAADYCKFNSVVSPNLVINSGGAVASYSVQFGEQYNGVVHANLTSYSGYIFNGSIPNIRFAFFQASDYLNKKFLTTLSRQVVRKRDSAMLSILQSDTTAITGFDVEIFDLAGNSIYTGNIENPLTSLSATNNRLLHVHCGFDYLYAQMGFNSTVYAQAAYYVISTSPGASMRFDLYSLCERFPGVRLYFLNDLGGFDAFNFMLPDRWSQSNEKKVYQRQPLDKRSSYDPTNKRFEATVRSYYTRYVNKVKLTSDYLTDQEAQLLLQLVPSPLVYMEIDATEYGGTGLSLLPVDVKMTDYEVKKTRLDKLFTVEINIEITQPNFRQAV</sequence>
<reference evidence="1 2" key="1">
    <citation type="submission" date="2019-07" db="EMBL/GenBank/DDBJ databases">
        <title>Whole genome shotgun sequence of Chitinophaga cymbidii NBRC 109752.</title>
        <authorList>
            <person name="Hosoyama A."/>
            <person name="Uohara A."/>
            <person name="Ohji S."/>
            <person name="Ichikawa N."/>
        </authorList>
    </citation>
    <scope>NUCLEOTIDE SEQUENCE [LARGE SCALE GENOMIC DNA]</scope>
    <source>
        <strain evidence="1 2">NBRC 109752</strain>
    </source>
</reference>
<accession>A0A512RIQ9</accession>
<protein>
    <submittedName>
        <fullName evidence="1">Uncharacterized protein</fullName>
    </submittedName>
</protein>
<dbReference type="EMBL" id="BKAU01000001">
    <property type="protein sequence ID" value="GEP95562.1"/>
    <property type="molecule type" value="Genomic_DNA"/>
</dbReference>
<proteinExistence type="predicted"/>
<dbReference type="RefSeq" id="WP_146859914.1">
    <property type="nucleotide sequence ID" value="NZ_BKAU01000001.1"/>
</dbReference>
<keyword evidence="2" id="KW-1185">Reference proteome</keyword>
<dbReference type="OrthoDB" id="641993at2"/>
<organism evidence="1 2">
    <name type="scientific">Chitinophaga cymbidii</name>
    <dbReference type="NCBI Taxonomy" id="1096750"/>
    <lineage>
        <taxon>Bacteria</taxon>
        <taxon>Pseudomonadati</taxon>
        <taxon>Bacteroidota</taxon>
        <taxon>Chitinophagia</taxon>
        <taxon>Chitinophagales</taxon>
        <taxon>Chitinophagaceae</taxon>
        <taxon>Chitinophaga</taxon>
    </lineage>
</organism>